<feature type="transmembrane region" description="Helical" evidence="1">
    <location>
        <begin position="12"/>
        <end position="31"/>
    </location>
</feature>
<accession>A0A345UKB6</accession>
<name>A0A345UKB6_9BACT</name>
<keyword evidence="1" id="KW-0472">Membrane</keyword>
<dbReference type="Proteomes" id="UP000254808">
    <property type="component" value="Chromosome"/>
</dbReference>
<sequence>MDKPVNYTREAFLHPLNLAVLIAAFSSSFFLSGSGDVVNLLIAITIAAELLYLGIVPRQPRFQKYINLRTFQERNSRFDERRIFGELTEESQKRFLVLKHITGLIRNNFEKVSYTTQGIVDNLTTRLDALLTSYILLLEGNERYLSYLNSTTQARLQEEAAKTQKEIDEAESPRLRQVLERRLLILNKRSEKYGAANEKYLISDSQLKTIEDTVRYIYEKSMTLSNTSEIEHQMDSLLLDLEDADTIFAEFSEGKSTLPSYIDELMSLEKEIEQTDELFRKTSVKTQN</sequence>
<organism evidence="2 3">
    <name type="scientific">Cyclonatronum proteinivorum</name>
    <dbReference type="NCBI Taxonomy" id="1457365"/>
    <lineage>
        <taxon>Bacteria</taxon>
        <taxon>Pseudomonadati</taxon>
        <taxon>Balneolota</taxon>
        <taxon>Balneolia</taxon>
        <taxon>Balneolales</taxon>
        <taxon>Cyclonatronaceae</taxon>
        <taxon>Cyclonatronum</taxon>
    </lineage>
</organism>
<gene>
    <name evidence="2" type="ORF">CYPRO_1667</name>
</gene>
<keyword evidence="1" id="KW-1133">Transmembrane helix</keyword>
<proteinExistence type="predicted"/>
<dbReference type="EMBL" id="CP027806">
    <property type="protein sequence ID" value="AXJ00918.1"/>
    <property type="molecule type" value="Genomic_DNA"/>
</dbReference>
<keyword evidence="1" id="KW-0812">Transmembrane</keyword>
<dbReference type="KEGG" id="cprv:CYPRO_1667"/>
<evidence type="ECO:0000313" key="3">
    <source>
        <dbReference type="Proteomes" id="UP000254808"/>
    </source>
</evidence>
<keyword evidence="3" id="KW-1185">Reference proteome</keyword>
<dbReference type="AlphaFoldDB" id="A0A345UKB6"/>
<reference evidence="2 3" key="1">
    <citation type="submission" date="2018-03" db="EMBL/GenBank/DDBJ databases">
        <title>Phenotypic and genomic properties of Cyclonatronum proteinivorum gen. nov., sp. nov., a haloalkaliphilic bacteroidete from soda lakes possessing Na+-translocating rhodopsin.</title>
        <authorList>
            <person name="Toshchakov S.V."/>
            <person name="Korzhenkov A."/>
            <person name="Samarov N.I."/>
            <person name="Kublanov I.V."/>
            <person name="Muntyan M.S."/>
            <person name="Sorokin D.Y."/>
        </authorList>
    </citation>
    <scope>NUCLEOTIDE SEQUENCE [LARGE SCALE GENOMIC DNA]</scope>
    <source>
        <strain evidence="2 3">Omega</strain>
    </source>
</reference>
<dbReference type="OrthoDB" id="1523510at2"/>
<feature type="transmembrane region" description="Helical" evidence="1">
    <location>
        <begin position="37"/>
        <end position="56"/>
    </location>
</feature>
<evidence type="ECO:0000256" key="1">
    <source>
        <dbReference type="SAM" id="Phobius"/>
    </source>
</evidence>
<evidence type="ECO:0000313" key="2">
    <source>
        <dbReference type="EMBL" id="AXJ00918.1"/>
    </source>
</evidence>
<protein>
    <submittedName>
        <fullName evidence="2">Uncharacterized protein</fullName>
    </submittedName>
</protein>
<dbReference type="RefSeq" id="WP_114984165.1">
    <property type="nucleotide sequence ID" value="NZ_CP027806.1"/>
</dbReference>